<dbReference type="EMBL" id="CP022601">
    <property type="protein sequence ID" value="AXJ12912.1"/>
    <property type="molecule type" value="Genomic_DNA"/>
</dbReference>
<evidence type="ECO:0000313" key="1">
    <source>
        <dbReference type="EMBL" id="AXJ12912.1"/>
    </source>
</evidence>
<name>A0A345VJL0_9STRE</name>
<organism evidence="1 2">
    <name type="scientific">Streptococcus pluranimalium</name>
    <dbReference type="NCBI Taxonomy" id="82348"/>
    <lineage>
        <taxon>Bacteria</taxon>
        <taxon>Bacillati</taxon>
        <taxon>Bacillota</taxon>
        <taxon>Bacilli</taxon>
        <taxon>Lactobacillales</taxon>
        <taxon>Streptococcaceae</taxon>
        <taxon>Streptococcus</taxon>
    </lineage>
</organism>
<protein>
    <recommendedName>
        <fullName evidence="3">LXG domain-containing protein</fullName>
    </recommendedName>
</protein>
<reference evidence="1 2" key="1">
    <citation type="submission" date="2017-07" db="EMBL/GenBank/DDBJ databases">
        <title>Streptococcus pluranimalium as cause of bovine abortion.</title>
        <authorList>
            <person name="Rodriguez Campos S."/>
            <person name="Gobeli Brawand S."/>
            <person name="Brodard I."/>
            <person name="Rychener L."/>
            <person name="Perreten V."/>
        </authorList>
    </citation>
    <scope>NUCLEOTIDE SEQUENCE [LARGE SCALE GENOMIC DNA]</scope>
    <source>
        <strain evidence="1 2">14A0014</strain>
    </source>
</reference>
<dbReference type="AlphaFoldDB" id="A0A345VJL0"/>
<sequence>MLQALILYEEALDADTTQNQTAYSNYFSDSKDSAELEADIANFQSAKEAALWTMRVYSEPGNKASQAEKNATKAAYNHAAAGLRDAQEELRQLHEFNERSAQHFTETASLQGTVMSALSQISTQFSSFSAGSGFTDFVNKTPDWAKTVNSEWEKRTKVNDRLKAVNQKLKNGEPLTDKDIKAIRAYQDRYPSKELPSELKEALLQYDHHEQEVSNNFDIVVDKAEKSAQELSEQTGISYEDALNYLLTGKVGSRMKAIVNSSKVIGETLKNGRKEFLENKYVKASNIVVDKVGNVKVGNKMLYNKETGHVYDANGNRVKRGRLPHGQTESSKYKKAVMEGIDPDRTYVGKERGFNAEGLKTAGTSAKIAAKEATKFWDDFDWRKTNIEGVGKAGKALKGLGLISSAIEVTGNVKENFIDDKASSVSEKIRNFTADQGGDIVTGVASASAGAAIGAAAGTLIPIPGVGTVVGAAVGYGVGKLLDMKFSLGGSKKESISDRIKGGIKGLLGG</sequence>
<proteinExistence type="predicted"/>
<gene>
    <name evidence="1" type="ORF">Sp14A_09910</name>
</gene>
<dbReference type="RefSeq" id="WP_115130129.1">
    <property type="nucleotide sequence ID" value="NZ_CP022601.1"/>
</dbReference>
<evidence type="ECO:0000313" key="2">
    <source>
        <dbReference type="Proteomes" id="UP000255411"/>
    </source>
</evidence>
<accession>A0A345VJL0</accession>
<evidence type="ECO:0008006" key="3">
    <source>
        <dbReference type="Google" id="ProtNLM"/>
    </source>
</evidence>
<dbReference type="Proteomes" id="UP000255411">
    <property type="component" value="Chromosome"/>
</dbReference>